<accession>A0A9Q0MTI8</accession>
<dbReference type="AlphaFoldDB" id="A0A9Q0MTI8"/>
<feature type="non-terminal residue" evidence="1">
    <location>
        <position position="1"/>
    </location>
</feature>
<evidence type="ECO:0000313" key="1">
    <source>
        <dbReference type="EMBL" id="KAJ6636839.1"/>
    </source>
</evidence>
<organism evidence="1 2">
    <name type="scientific">Pseudolycoriella hygida</name>
    <dbReference type="NCBI Taxonomy" id="35572"/>
    <lineage>
        <taxon>Eukaryota</taxon>
        <taxon>Metazoa</taxon>
        <taxon>Ecdysozoa</taxon>
        <taxon>Arthropoda</taxon>
        <taxon>Hexapoda</taxon>
        <taxon>Insecta</taxon>
        <taxon>Pterygota</taxon>
        <taxon>Neoptera</taxon>
        <taxon>Endopterygota</taxon>
        <taxon>Diptera</taxon>
        <taxon>Nematocera</taxon>
        <taxon>Sciaroidea</taxon>
        <taxon>Sciaridae</taxon>
        <taxon>Pseudolycoriella</taxon>
    </lineage>
</organism>
<protein>
    <submittedName>
        <fullName evidence="1">Uncharacterized protein</fullName>
    </submittedName>
</protein>
<evidence type="ECO:0000313" key="2">
    <source>
        <dbReference type="Proteomes" id="UP001151699"/>
    </source>
</evidence>
<name>A0A9Q0MTI8_9DIPT</name>
<dbReference type="EMBL" id="WJQU01000004">
    <property type="protein sequence ID" value="KAJ6636839.1"/>
    <property type="molecule type" value="Genomic_DNA"/>
</dbReference>
<proteinExistence type="predicted"/>
<dbReference type="Proteomes" id="UP001151699">
    <property type="component" value="Chromosome C"/>
</dbReference>
<reference evidence="1" key="1">
    <citation type="submission" date="2022-07" db="EMBL/GenBank/DDBJ databases">
        <authorList>
            <person name="Trinca V."/>
            <person name="Uliana J.V.C."/>
            <person name="Torres T.T."/>
            <person name="Ward R.J."/>
            <person name="Monesi N."/>
        </authorList>
    </citation>
    <scope>NUCLEOTIDE SEQUENCE</scope>
    <source>
        <strain evidence="1">HSMRA1968</strain>
        <tissue evidence="1">Whole embryos</tissue>
    </source>
</reference>
<gene>
    <name evidence="1" type="ORF">Bhyg_15434</name>
</gene>
<comment type="caution">
    <text evidence="1">The sequence shown here is derived from an EMBL/GenBank/DDBJ whole genome shotgun (WGS) entry which is preliminary data.</text>
</comment>
<sequence length="39" mass="4490">NIIKHSEAVPNTKLLFICEDQLNMTARLSLTLKFNTAWD</sequence>
<keyword evidence="2" id="KW-1185">Reference proteome</keyword>